<dbReference type="EMBL" id="JAKOGI010002148">
    <property type="protein sequence ID" value="KAJ8422775.1"/>
    <property type="molecule type" value="Genomic_DNA"/>
</dbReference>
<organism evidence="2 3">
    <name type="scientific">Carnegiea gigantea</name>
    <dbReference type="NCBI Taxonomy" id="171969"/>
    <lineage>
        <taxon>Eukaryota</taxon>
        <taxon>Viridiplantae</taxon>
        <taxon>Streptophyta</taxon>
        <taxon>Embryophyta</taxon>
        <taxon>Tracheophyta</taxon>
        <taxon>Spermatophyta</taxon>
        <taxon>Magnoliopsida</taxon>
        <taxon>eudicotyledons</taxon>
        <taxon>Gunneridae</taxon>
        <taxon>Pentapetalae</taxon>
        <taxon>Caryophyllales</taxon>
        <taxon>Cactineae</taxon>
        <taxon>Cactaceae</taxon>
        <taxon>Cactoideae</taxon>
        <taxon>Echinocereeae</taxon>
        <taxon>Carnegiea</taxon>
    </lineage>
</organism>
<feature type="coiled-coil region" evidence="1">
    <location>
        <begin position="127"/>
        <end position="164"/>
    </location>
</feature>
<gene>
    <name evidence="2" type="ORF">Cgig2_014323</name>
</gene>
<protein>
    <submittedName>
        <fullName evidence="2">Uncharacterized protein</fullName>
    </submittedName>
</protein>
<evidence type="ECO:0000313" key="3">
    <source>
        <dbReference type="Proteomes" id="UP001153076"/>
    </source>
</evidence>
<sequence length="169" mass="18681">MADLNVTAEGELAAFLSFWLSRFVLLHGEAASDPDHPGKANAIFRCHCVIGAVEISGVTGNSCTKEKPSISSSEKGKSKVSGEICWLSSNIEEIFGVVEATVKIEELVDVDRVKALFDHDLTCSSEIADIEDQLNNLFSKATKLKVKEQEVLKKEERIRKMREDLTIQQ</sequence>
<reference evidence="2" key="1">
    <citation type="submission" date="2022-04" db="EMBL/GenBank/DDBJ databases">
        <title>Carnegiea gigantea Genome sequencing and assembly v2.</title>
        <authorList>
            <person name="Copetti D."/>
            <person name="Sanderson M.J."/>
            <person name="Burquez A."/>
            <person name="Wojciechowski M.F."/>
        </authorList>
    </citation>
    <scope>NUCLEOTIDE SEQUENCE</scope>
    <source>
        <strain evidence="2">SGP5-SGP5p</strain>
        <tissue evidence="2">Aerial part</tissue>
    </source>
</reference>
<keyword evidence="1" id="KW-0175">Coiled coil</keyword>
<keyword evidence="3" id="KW-1185">Reference proteome</keyword>
<name>A0A9Q1GPH7_9CARY</name>
<dbReference type="Proteomes" id="UP001153076">
    <property type="component" value="Unassembled WGS sequence"/>
</dbReference>
<proteinExistence type="predicted"/>
<evidence type="ECO:0000313" key="2">
    <source>
        <dbReference type="EMBL" id="KAJ8422775.1"/>
    </source>
</evidence>
<dbReference type="OrthoDB" id="694455at2759"/>
<dbReference type="AlphaFoldDB" id="A0A9Q1GPH7"/>
<accession>A0A9Q1GPH7</accession>
<evidence type="ECO:0000256" key="1">
    <source>
        <dbReference type="SAM" id="Coils"/>
    </source>
</evidence>
<comment type="caution">
    <text evidence="2">The sequence shown here is derived from an EMBL/GenBank/DDBJ whole genome shotgun (WGS) entry which is preliminary data.</text>
</comment>